<feature type="binding site" evidence="2">
    <location>
        <position position="30"/>
    </location>
    <ligand>
        <name>Mg(2+)</name>
        <dbReference type="ChEBI" id="CHEBI:18420"/>
        <label>4</label>
    </ligand>
</feature>
<comment type="similarity">
    <text evidence="2">Belongs to the thiamine-monophosphate kinase family.</text>
</comment>
<dbReference type="Pfam" id="PF00586">
    <property type="entry name" value="AIRS"/>
    <property type="match status" value="1"/>
</dbReference>
<dbReference type="GO" id="GO:0000287">
    <property type="term" value="F:magnesium ion binding"/>
    <property type="evidence" value="ECO:0007669"/>
    <property type="project" value="UniProtKB-UniRule"/>
</dbReference>
<dbReference type="UniPathway" id="UPA00060">
    <property type="reaction ID" value="UER00142"/>
</dbReference>
<dbReference type="EMBL" id="CP024201">
    <property type="protein sequence ID" value="ATQ42778.1"/>
    <property type="molecule type" value="Genomic_DNA"/>
</dbReference>
<evidence type="ECO:0000256" key="1">
    <source>
        <dbReference type="ARBA" id="ARBA00022977"/>
    </source>
</evidence>
<dbReference type="RefSeq" id="WP_099622032.1">
    <property type="nucleotide sequence ID" value="NZ_CP024201.1"/>
</dbReference>
<feature type="binding site" evidence="2">
    <location>
        <position position="210"/>
    </location>
    <ligand>
        <name>Mg(2+)</name>
        <dbReference type="ChEBI" id="CHEBI:18420"/>
        <label>5</label>
    </ligand>
</feature>
<sequence length="309" mass="32116">MTPGGEFDWIERLLRPLTRGAPEALDLLDDAAVLPSRPGFDLAVTKDAMVAGVHFLPDDPPDLVARKLLRVNLSDLAAKGAEPYGAFLAIAWPAGTDWAFKEIFVRGLAQDGEAYRLPLLGGDTVSTPGPLTLSATLLGWVPAGEAVLRRGAQPGDVLAVSGPIGDGWLGLDDAKRGLEGRLADLYRLPEPRLDLLSSIRKAAAAADISDGLLADAGHIAKASGCAVRIELDRTPLSSEAAAWLAAQPDRTQALLQLATGGDDYQVAAAFRGAVPEGFTAIGAFEAGRGVHVVAGGAAVAVDRLGWSHA</sequence>
<feature type="binding site" evidence="2">
    <location>
        <position position="47"/>
    </location>
    <ligand>
        <name>Mg(2+)</name>
        <dbReference type="ChEBI" id="CHEBI:18420"/>
        <label>1</label>
    </ligand>
</feature>
<feature type="binding site" evidence="2">
    <location>
        <position position="54"/>
    </location>
    <ligand>
        <name>substrate</name>
    </ligand>
</feature>
<keyword evidence="2" id="KW-0547">Nucleotide-binding</keyword>
<dbReference type="GO" id="GO:0009228">
    <property type="term" value="P:thiamine biosynthetic process"/>
    <property type="evidence" value="ECO:0007669"/>
    <property type="project" value="UniProtKB-KW"/>
</dbReference>
<dbReference type="GO" id="GO:0009030">
    <property type="term" value="F:thiamine-phosphate kinase activity"/>
    <property type="evidence" value="ECO:0007669"/>
    <property type="project" value="UniProtKB-UniRule"/>
</dbReference>
<comment type="catalytic activity">
    <reaction evidence="2">
        <text>thiamine phosphate + ATP = thiamine diphosphate + ADP</text>
        <dbReference type="Rhea" id="RHEA:15913"/>
        <dbReference type="ChEBI" id="CHEBI:30616"/>
        <dbReference type="ChEBI" id="CHEBI:37575"/>
        <dbReference type="ChEBI" id="CHEBI:58937"/>
        <dbReference type="ChEBI" id="CHEBI:456216"/>
        <dbReference type="EC" id="2.7.4.16"/>
    </reaction>
</comment>
<organism evidence="5 6">
    <name type="scientific">Caulobacter mirabilis</name>
    <dbReference type="NCBI Taxonomy" id="69666"/>
    <lineage>
        <taxon>Bacteria</taxon>
        <taxon>Pseudomonadati</taxon>
        <taxon>Pseudomonadota</taxon>
        <taxon>Alphaproteobacteria</taxon>
        <taxon>Caulobacterales</taxon>
        <taxon>Caulobacteraceae</taxon>
        <taxon>Caulobacter</taxon>
    </lineage>
</organism>
<dbReference type="Pfam" id="PF02769">
    <property type="entry name" value="AIRS_C"/>
    <property type="match status" value="1"/>
</dbReference>
<evidence type="ECO:0000259" key="4">
    <source>
        <dbReference type="Pfam" id="PF02769"/>
    </source>
</evidence>
<feature type="binding site" evidence="2">
    <location>
        <position position="45"/>
    </location>
    <ligand>
        <name>Mg(2+)</name>
        <dbReference type="ChEBI" id="CHEBI:18420"/>
        <label>4</label>
    </ligand>
</feature>
<evidence type="ECO:0000313" key="5">
    <source>
        <dbReference type="EMBL" id="ATQ42778.1"/>
    </source>
</evidence>
<dbReference type="GO" id="GO:0005524">
    <property type="term" value="F:ATP binding"/>
    <property type="evidence" value="ECO:0007669"/>
    <property type="project" value="UniProtKB-UniRule"/>
</dbReference>
<protein>
    <recommendedName>
        <fullName evidence="2">Thiamine-monophosphate kinase</fullName>
        <shortName evidence="2">TMP kinase</shortName>
        <shortName evidence="2">Thiamine-phosphate kinase</shortName>
        <ecNumber evidence="2">2.7.4.16</ecNumber>
    </recommendedName>
</protein>
<dbReference type="OrthoDB" id="9802811at2"/>
<comment type="function">
    <text evidence="2">Catalyzes the ATP-dependent phosphorylation of thiamine-monophosphate (TMP) to form thiamine-pyrophosphate (TPP), the active form of vitamin B1.</text>
</comment>
<proteinExistence type="inferred from homology"/>
<keyword evidence="1 2" id="KW-0784">Thiamine biosynthesis</keyword>
<feature type="binding site" evidence="2">
    <location>
        <position position="149"/>
    </location>
    <ligand>
        <name>ATP</name>
        <dbReference type="ChEBI" id="CHEBI:30616"/>
    </ligand>
</feature>
<dbReference type="GO" id="GO:0009229">
    <property type="term" value="P:thiamine diphosphate biosynthetic process"/>
    <property type="evidence" value="ECO:0007669"/>
    <property type="project" value="UniProtKB-UniRule"/>
</dbReference>
<feature type="binding site" evidence="2">
    <location>
        <position position="30"/>
    </location>
    <ligand>
        <name>Mg(2+)</name>
        <dbReference type="ChEBI" id="CHEBI:18420"/>
        <label>3</label>
    </ligand>
</feature>
<feature type="binding site" evidence="2">
    <location>
        <position position="306"/>
    </location>
    <ligand>
        <name>substrate</name>
    </ligand>
</feature>
<dbReference type="NCBIfam" id="TIGR01379">
    <property type="entry name" value="thiL"/>
    <property type="match status" value="1"/>
</dbReference>
<feature type="binding site" evidence="2">
    <location>
        <position position="75"/>
    </location>
    <ligand>
        <name>Mg(2+)</name>
        <dbReference type="ChEBI" id="CHEBI:18420"/>
        <label>2</label>
    </ligand>
</feature>
<feature type="binding site" evidence="2">
    <location>
        <position position="209"/>
    </location>
    <ligand>
        <name>ATP</name>
        <dbReference type="ChEBI" id="CHEBI:30616"/>
    </ligand>
</feature>
<gene>
    <name evidence="2 5" type="primary">thiL</name>
    <name evidence="5" type="ORF">CSW64_10325</name>
</gene>
<accession>A0A2D2AXP0</accession>
<name>A0A2D2AXP0_9CAUL</name>
<dbReference type="InterPro" id="IPR010918">
    <property type="entry name" value="PurM-like_C_dom"/>
</dbReference>
<keyword evidence="2" id="KW-0808">Transferase</keyword>
<comment type="pathway">
    <text evidence="2">Cofactor biosynthesis; thiamine diphosphate biosynthesis; thiamine diphosphate from thiamine phosphate: step 1/1.</text>
</comment>
<keyword evidence="2 5" id="KW-0418">Kinase</keyword>
<feature type="domain" description="PurM-like C-terminal" evidence="4">
    <location>
        <begin position="153"/>
        <end position="293"/>
    </location>
</feature>
<evidence type="ECO:0000313" key="6">
    <source>
        <dbReference type="Proteomes" id="UP000228945"/>
    </source>
</evidence>
<evidence type="ECO:0000259" key="3">
    <source>
        <dbReference type="Pfam" id="PF00586"/>
    </source>
</evidence>
<dbReference type="EC" id="2.7.4.16" evidence="2"/>
<dbReference type="InterPro" id="IPR016188">
    <property type="entry name" value="PurM-like_N"/>
</dbReference>
<keyword evidence="2" id="KW-0479">Metal-binding</keyword>
<feature type="binding site" evidence="2">
    <location>
        <position position="47"/>
    </location>
    <ligand>
        <name>Mg(2+)</name>
        <dbReference type="ChEBI" id="CHEBI:18420"/>
        <label>2</label>
    </ligand>
</feature>
<dbReference type="SUPFAM" id="SSF56042">
    <property type="entry name" value="PurM C-terminal domain-like"/>
    <property type="match status" value="1"/>
</dbReference>
<comment type="caution">
    <text evidence="2">Lacks conserved residue(s) required for the propagation of feature annotation.</text>
</comment>
<keyword evidence="2" id="KW-0067">ATP-binding</keyword>
<dbReference type="PIRSF" id="PIRSF005303">
    <property type="entry name" value="Thiam_monoph_kin"/>
    <property type="match status" value="1"/>
</dbReference>
<reference evidence="5 6" key="1">
    <citation type="submission" date="2017-10" db="EMBL/GenBank/DDBJ databases">
        <title>Genome sequence of Caulobacter mirabilis FWC38.</title>
        <authorList>
            <person name="Fiebig A."/>
            <person name="Crosson S."/>
        </authorList>
    </citation>
    <scope>NUCLEOTIDE SEQUENCE [LARGE SCALE GENOMIC DNA]</scope>
    <source>
        <strain evidence="5 6">FWC 38</strain>
    </source>
</reference>
<keyword evidence="2" id="KW-0460">Magnesium</keyword>
<keyword evidence="6" id="KW-1185">Reference proteome</keyword>
<comment type="miscellaneous">
    <text evidence="2">Reaction mechanism of ThiL seems to utilize a direct, inline transfer of the gamma-phosphate of ATP to TMP rather than a phosphorylated enzyme intermediate.</text>
</comment>
<feature type="binding site" evidence="2">
    <location>
        <position position="123"/>
    </location>
    <ligand>
        <name>Mg(2+)</name>
        <dbReference type="ChEBI" id="CHEBI:18420"/>
        <label>1</label>
    </ligand>
</feature>
<dbReference type="InterPro" id="IPR036921">
    <property type="entry name" value="PurM-like_N_sf"/>
</dbReference>
<dbReference type="Proteomes" id="UP000228945">
    <property type="component" value="Chromosome"/>
</dbReference>
<feature type="binding site" evidence="2">
    <location>
        <position position="75"/>
    </location>
    <ligand>
        <name>Mg(2+)</name>
        <dbReference type="ChEBI" id="CHEBI:18420"/>
        <label>3</label>
    </ligand>
</feature>
<feature type="binding site" evidence="2">
    <location>
        <position position="262"/>
    </location>
    <ligand>
        <name>substrate</name>
    </ligand>
</feature>
<evidence type="ECO:0000256" key="2">
    <source>
        <dbReference type="HAMAP-Rule" id="MF_02128"/>
    </source>
</evidence>
<dbReference type="AlphaFoldDB" id="A0A2D2AXP0"/>
<dbReference type="Gene3D" id="3.30.1330.10">
    <property type="entry name" value="PurM-like, N-terminal domain"/>
    <property type="match status" value="1"/>
</dbReference>
<feature type="binding site" evidence="2">
    <location>
        <position position="207"/>
    </location>
    <ligand>
        <name>Mg(2+)</name>
        <dbReference type="ChEBI" id="CHEBI:18420"/>
        <label>3</label>
    </ligand>
</feature>
<dbReference type="CDD" id="cd02194">
    <property type="entry name" value="ThiL"/>
    <property type="match status" value="1"/>
</dbReference>
<dbReference type="Gene3D" id="3.90.650.10">
    <property type="entry name" value="PurM-like C-terminal domain"/>
    <property type="match status" value="1"/>
</dbReference>
<dbReference type="SUPFAM" id="SSF55326">
    <property type="entry name" value="PurM N-terminal domain-like"/>
    <property type="match status" value="1"/>
</dbReference>
<dbReference type="HAMAP" id="MF_02128">
    <property type="entry name" value="TMP_kinase"/>
    <property type="match status" value="1"/>
</dbReference>
<feature type="domain" description="PurM-like N-terminal" evidence="3">
    <location>
        <begin position="29"/>
        <end position="141"/>
    </location>
</feature>
<dbReference type="PANTHER" id="PTHR30270:SF0">
    <property type="entry name" value="THIAMINE-MONOPHOSPHATE KINASE"/>
    <property type="match status" value="1"/>
</dbReference>
<dbReference type="KEGG" id="cmb:CSW64_10325"/>
<dbReference type="InterPro" id="IPR036676">
    <property type="entry name" value="PurM-like_C_sf"/>
</dbReference>
<feature type="binding site" evidence="2">
    <location>
        <position position="75"/>
    </location>
    <ligand>
        <name>Mg(2+)</name>
        <dbReference type="ChEBI" id="CHEBI:18420"/>
        <label>4</label>
    </ligand>
</feature>
<dbReference type="InterPro" id="IPR006283">
    <property type="entry name" value="ThiL-like"/>
</dbReference>
<dbReference type="PANTHER" id="PTHR30270">
    <property type="entry name" value="THIAMINE-MONOPHOSPHATE KINASE"/>
    <property type="match status" value="1"/>
</dbReference>
<feature type="binding site" evidence="2">
    <location>
        <begin position="122"/>
        <end position="123"/>
    </location>
    <ligand>
        <name>ATP</name>
        <dbReference type="ChEBI" id="CHEBI:30616"/>
    </ligand>
</feature>